<name>A0A3P7UFZ0_HAEPC</name>
<evidence type="ECO:0000313" key="1">
    <source>
        <dbReference type="EMBL" id="VDO22704.1"/>
    </source>
</evidence>
<dbReference type="Proteomes" id="UP000268014">
    <property type="component" value="Unassembled WGS sequence"/>
</dbReference>
<dbReference type="EMBL" id="UZAF01016185">
    <property type="protein sequence ID" value="VDO22704.1"/>
    <property type="molecule type" value="Genomic_DNA"/>
</dbReference>
<accession>A0A3P7UFZ0</accession>
<gene>
    <name evidence="1" type="ORF">HPLM_LOCUS4213</name>
</gene>
<dbReference type="AlphaFoldDB" id="A0A3P7UFZ0"/>
<proteinExistence type="predicted"/>
<protein>
    <submittedName>
        <fullName evidence="1">Uncharacterized protein</fullName>
    </submittedName>
</protein>
<evidence type="ECO:0000313" key="2">
    <source>
        <dbReference type="Proteomes" id="UP000268014"/>
    </source>
</evidence>
<reference evidence="1 2" key="1">
    <citation type="submission" date="2018-11" db="EMBL/GenBank/DDBJ databases">
        <authorList>
            <consortium name="Pathogen Informatics"/>
        </authorList>
    </citation>
    <scope>NUCLEOTIDE SEQUENCE [LARGE SCALE GENOMIC DNA]</scope>
    <source>
        <strain evidence="1 2">MHpl1</strain>
    </source>
</reference>
<organism evidence="1 2">
    <name type="scientific">Haemonchus placei</name>
    <name type="common">Barber's pole worm</name>
    <dbReference type="NCBI Taxonomy" id="6290"/>
    <lineage>
        <taxon>Eukaryota</taxon>
        <taxon>Metazoa</taxon>
        <taxon>Ecdysozoa</taxon>
        <taxon>Nematoda</taxon>
        <taxon>Chromadorea</taxon>
        <taxon>Rhabditida</taxon>
        <taxon>Rhabditina</taxon>
        <taxon>Rhabditomorpha</taxon>
        <taxon>Strongyloidea</taxon>
        <taxon>Trichostrongylidae</taxon>
        <taxon>Haemonchus</taxon>
    </lineage>
</organism>
<sequence length="63" mass="7328">MKLMQNPHSNIRECVYSKPRMRSSTSILSTNLKAVPCLNEEKEQEHTLSFRLALNFFRQSTVS</sequence>
<keyword evidence="2" id="KW-1185">Reference proteome</keyword>